<dbReference type="GO" id="GO:0046983">
    <property type="term" value="F:protein dimerization activity"/>
    <property type="evidence" value="ECO:0007669"/>
    <property type="project" value="InterPro"/>
</dbReference>
<dbReference type="OrthoDB" id="9788905at2"/>
<keyword evidence="12" id="KW-1185">Reference proteome</keyword>
<evidence type="ECO:0000256" key="6">
    <source>
        <dbReference type="ARBA" id="ARBA00022989"/>
    </source>
</evidence>
<comment type="similarity">
    <text evidence="2 8">Belongs to the ABC-3 integral membrane protein family.</text>
</comment>
<dbReference type="STRING" id="477690.SAMN05216474_1066"/>
<proteinExistence type="inferred from homology"/>
<keyword evidence="6 9" id="KW-1133">Transmembrane helix</keyword>
<dbReference type="InterPro" id="IPR036388">
    <property type="entry name" value="WH-like_DNA-bd_sf"/>
</dbReference>
<dbReference type="GO" id="GO:0055085">
    <property type="term" value="P:transmembrane transport"/>
    <property type="evidence" value="ECO:0007669"/>
    <property type="project" value="InterPro"/>
</dbReference>
<keyword evidence="5 8" id="KW-0812">Transmembrane</keyword>
<dbReference type="InterPro" id="IPR022689">
    <property type="entry name" value="Iron_dep_repressor"/>
</dbReference>
<organism evidence="11 12">
    <name type="scientific">Lishizhenia tianjinensis</name>
    <dbReference type="NCBI Taxonomy" id="477690"/>
    <lineage>
        <taxon>Bacteria</taxon>
        <taxon>Pseudomonadati</taxon>
        <taxon>Bacteroidota</taxon>
        <taxon>Flavobacteriia</taxon>
        <taxon>Flavobacteriales</taxon>
        <taxon>Crocinitomicaceae</taxon>
        <taxon>Lishizhenia</taxon>
    </lineage>
</organism>
<dbReference type="InterPro" id="IPR001367">
    <property type="entry name" value="Fe_dep_repressor"/>
</dbReference>
<feature type="transmembrane region" description="Helical" evidence="9">
    <location>
        <begin position="69"/>
        <end position="90"/>
    </location>
</feature>
<dbReference type="Pfam" id="PF00950">
    <property type="entry name" value="ABC-3"/>
    <property type="match status" value="1"/>
</dbReference>
<name>A0A1I6YPE6_9FLAO</name>
<dbReference type="GO" id="GO:0003700">
    <property type="term" value="F:DNA-binding transcription factor activity"/>
    <property type="evidence" value="ECO:0007669"/>
    <property type="project" value="InterPro"/>
</dbReference>
<gene>
    <name evidence="11" type="ORF">SAMN05216474_1066</name>
</gene>
<dbReference type="SUPFAM" id="SSF47979">
    <property type="entry name" value="Iron-dependent repressor protein, dimerization domain"/>
    <property type="match status" value="1"/>
</dbReference>
<keyword evidence="7 9" id="KW-0472">Membrane</keyword>
<feature type="domain" description="Iron dependent repressor metal binding and dimerisation" evidence="10">
    <location>
        <begin position="356"/>
        <end position="424"/>
    </location>
</feature>
<dbReference type="InterPro" id="IPR036390">
    <property type="entry name" value="WH_DNA-bd_sf"/>
</dbReference>
<comment type="subcellular location">
    <subcellularLocation>
        <location evidence="1 8">Cell membrane</location>
        <topology evidence="1 8">Multi-pass membrane protein</topology>
    </subcellularLocation>
</comment>
<feature type="transmembrane region" description="Helical" evidence="9">
    <location>
        <begin position="20"/>
        <end position="38"/>
    </location>
</feature>
<dbReference type="SMART" id="SM00529">
    <property type="entry name" value="HTH_DTXR"/>
    <property type="match status" value="1"/>
</dbReference>
<dbReference type="Gene3D" id="1.10.10.10">
    <property type="entry name" value="Winged helix-like DNA-binding domain superfamily/Winged helix DNA-binding domain"/>
    <property type="match status" value="1"/>
</dbReference>
<dbReference type="Gene3D" id="1.10.3470.10">
    <property type="entry name" value="ABC transporter involved in vitamin B12 uptake, BtuC"/>
    <property type="match status" value="1"/>
</dbReference>
<feature type="transmembrane region" description="Helical" evidence="9">
    <location>
        <begin position="260"/>
        <end position="278"/>
    </location>
</feature>
<feature type="transmembrane region" description="Helical" evidence="9">
    <location>
        <begin position="43"/>
        <end position="63"/>
    </location>
</feature>
<evidence type="ECO:0000259" key="10">
    <source>
        <dbReference type="Pfam" id="PF02742"/>
    </source>
</evidence>
<dbReference type="InterPro" id="IPR001626">
    <property type="entry name" value="ABC_TroCD"/>
</dbReference>
<dbReference type="AlphaFoldDB" id="A0A1I6YPE6"/>
<dbReference type="RefSeq" id="WP_090247216.1">
    <property type="nucleotide sequence ID" value="NZ_FPAS01000001.1"/>
</dbReference>
<dbReference type="EMBL" id="FPAS01000001">
    <property type="protein sequence ID" value="SFT52305.1"/>
    <property type="molecule type" value="Genomic_DNA"/>
</dbReference>
<keyword evidence="3 8" id="KW-0813">Transport</keyword>
<dbReference type="CDD" id="cd06550">
    <property type="entry name" value="TM_ABC_iron-siderophores_like"/>
    <property type="match status" value="1"/>
</dbReference>
<dbReference type="Pfam" id="PF02742">
    <property type="entry name" value="Fe_dep_repr_C"/>
    <property type="match status" value="1"/>
</dbReference>
<sequence length="425" mass="47358">MNNLLEFFSFTNPTVRTVVLGTVLIAVCSSIVGTYTYLRKRSLVGDVVAHAIFPGICLGFVLSGSKNPIFLMLGAIAAGWIALVLMDAIVAKTKLKTDTAQAFILTFFFGLGTVFLAYIQKSGSAAQTGLHDFLLGKAANITQFDLAVFGVISLLLILLVLTYYKVFKLISFNEDYAASLGYNVKFYRFLLTTMTVVAVAVGIQAVGVVLMSALLITPAATARLWTHKLQHLMLIAGIFGALSGIFGAYVSYAAVNMPTGPWFVVFLTFFALLSIFIAPKNGILSKLKQKRINANKINRENVLKTFYNLMEHGAEQINTQLILEKRSFVPRVLEATLHKLKHQGLVQRKGNIYSLTEEGMVEAKRVVRLHRLWELYLTKRMNYKEDHIHGLAESMEHIITPEIEKDLLKELDYPTQDPHQSKIPY</sequence>
<dbReference type="InterPro" id="IPR036421">
    <property type="entry name" value="Fe_dep_repressor_sf"/>
</dbReference>
<feature type="transmembrane region" description="Helical" evidence="9">
    <location>
        <begin position="232"/>
        <end position="254"/>
    </location>
</feature>
<feature type="transmembrane region" description="Helical" evidence="9">
    <location>
        <begin position="102"/>
        <end position="121"/>
    </location>
</feature>
<dbReference type="GO" id="GO:0046914">
    <property type="term" value="F:transition metal ion binding"/>
    <property type="evidence" value="ECO:0007669"/>
    <property type="project" value="InterPro"/>
</dbReference>
<keyword evidence="4" id="KW-1003">Cell membrane</keyword>
<dbReference type="SUPFAM" id="SSF46785">
    <property type="entry name" value="Winged helix' DNA-binding domain"/>
    <property type="match status" value="1"/>
</dbReference>
<reference evidence="11 12" key="1">
    <citation type="submission" date="2016-10" db="EMBL/GenBank/DDBJ databases">
        <authorList>
            <person name="de Groot N.N."/>
        </authorList>
    </citation>
    <scope>NUCLEOTIDE SEQUENCE [LARGE SCALE GENOMIC DNA]</scope>
    <source>
        <strain evidence="11 12">CGMCC 1.7005</strain>
    </source>
</reference>
<dbReference type="InterPro" id="IPR037294">
    <property type="entry name" value="ABC_BtuC-like"/>
</dbReference>
<evidence type="ECO:0000256" key="1">
    <source>
        <dbReference type="ARBA" id="ARBA00004651"/>
    </source>
</evidence>
<dbReference type="PANTHER" id="PTHR30477:SF3">
    <property type="entry name" value="METAL TRANSPORT SYSTEM MEMBRANE PROTEIN CT_069-RELATED"/>
    <property type="match status" value="1"/>
</dbReference>
<evidence type="ECO:0000256" key="7">
    <source>
        <dbReference type="ARBA" id="ARBA00023136"/>
    </source>
</evidence>
<dbReference type="SUPFAM" id="SSF81345">
    <property type="entry name" value="ABC transporter involved in vitamin B12 uptake, BtuC"/>
    <property type="match status" value="1"/>
</dbReference>
<evidence type="ECO:0000256" key="8">
    <source>
        <dbReference type="RuleBase" id="RU003943"/>
    </source>
</evidence>
<evidence type="ECO:0000256" key="3">
    <source>
        <dbReference type="ARBA" id="ARBA00022448"/>
    </source>
</evidence>
<dbReference type="GO" id="GO:0043190">
    <property type="term" value="C:ATP-binding cassette (ABC) transporter complex"/>
    <property type="evidence" value="ECO:0007669"/>
    <property type="project" value="InterPro"/>
</dbReference>
<dbReference type="Proteomes" id="UP000236454">
    <property type="component" value="Unassembled WGS sequence"/>
</dbReference>
<evidence type="ECO:0000256" key="5">
    <source>
        <dbReference type="ARBA" id="ARBA00022692"/>
    </source>
</evidence>
<protein>
    <submittedName>
        <fullName evidence="11">Manganese/zinc/iron transport system permease protein</fullName>
    </submittedName>
</protein>
<evidence type="ECO:0000256" key="4">
    <source>
        <dbReference type="ARBA" id="ARBA00022475"/>
    </source>
</evidence>
<evidence type="ECO:0000256" key="9">
    <source>
        <dbReference type="SAM" id="Phobius"/>
    </source>
</evidence>
<evidence type="ECO:0000313" key="11">
    <source>
        <dbReference type="EMBL" id="SFT52305.1"/>
    </source>
</evidence>
<feature type="transmembrane region" description="Helical" evidence="9">
    <location>
        <begin position="141"/>
        <end position="164"/>
    </location>
</feature>
<evidence type="ECO:0000313" key="12">
    <source>
        <dbReference type="Proteomes" id="UP000236454"/>
    </source>
</evidence>
<dbReference type="PANTHER" id="PTHR30477">
    <property type="entry name" value="ABC-TRANSPORTER METAL-BINDING PROTEIN"/>
    <property type="match status" value="1"/>
</dbReference>
<accession>A0A1I6YPE6</accession>
<evidence type="ECO:0000256" key="2">
    <source>
        <dbReference type="ARBA" id="ARBA00008034"/>
    </source>
</evidence>
<dbReference type="GO" id="GO:0010043">
    <property type="term" value="P:response to zinc ion"/>
    <property type="evidence" value="ECO:0007669"/>
    <property type="project" value="TreeGrafter"/>
</dbReference>